<organism evidence="5 6">
    <name type="scientific">Prevotella koreensis</name>
    <dbReference type="NCBI Taxonomy" id="2490854"/>
    <lineage>
        <taxon>Bacteria</taxon>
        <taxon>Pseudomonadati</taxon>
        <taxon>Bacteroidota</taxon>
        <taxon>Bacteroidia</taxon>
        <taxon>Bacteroidales</taxon>
        <taxon>Prevotellaceae</taxon>
        <taxon>Prevotella</taxon>
    </lineage>
</organism>
<comment type="caution">
    <text evidence="5">The sequence shown here is derived from an EMBL/GenBank/DDBJ whole genome shotgun (WGS) entry which is preliminary data.</text>
</comment>
<sequence>MHTQNTPVHFRLWHKGFWALACANLLLSMSMFVFLPVTPYWLAERFGFDALHVAMLFALHGIGIYLLGPLCSMLVERYRRNKVCAFSITLSALASLSIFYFCKVHPEFLSLFDTSTIFIIMSVIQTIGSALYGLSEMSLSGILIIDVCESFRRTEANHSAAWFGRFGLALGPIIGIMVYKLLGGETVFLASSIFSIIAVMLVLLTDFPFRAPDENIRTFSTDRFFLTNGKWLFVNFLLIMIAVGCVIVHYHNIAFYLLMLGGFFVALLSQKFVFANAELKSEILSALVLIIAALLIMIFRGMEVALFSAAFLIGVGVGVSGARFLLFFIKLSRHCQRGTSQSSFFLTWQSGIALGAALGIALGEDTVGYVVALGLAVTALIMYHVFTHTWYMKNKSR</sequence>
<evidence type="ECO:0000313" key="6">
    <source>
        <dbReference type="Proteomes" id="UP000278983"/>
    </source>
</evidence>
<dbReference type="Pfam" id="PF07690">
    <property type="entry name" value="MFS_1"/>
    <property type="match status" value="1"/>
</dbReference>
<evidence type="ECO:0000256" key="3">
    <source>
        <dbReference type="ARBA" id="ARBA00023136"/>
    </source>
</evidence>
<feature type="transmembrane region" description="Helical" evidence="4">
    <location>
        <begin position="188"/>
        <end position="209"/>
    </location>
</feature>
<dbReference type="AlphaFoldDB" id="A0A3S0WJX7"/>
<gene>
    <name evidence="5" type="ORF">EHV08_03890</name>
</gene>
<evidence type="ECO:0000256" key="2">
    <source>
        <dbReference type="ARBA" id="ARBA00022989"/>
    </source>
</evidence>
<dbReference type="Gene3D" id="1.20.1250.20">
    <property type="entry name" value="MFS general substrate transporter like domains"/>
    <property type="match status" value="1"/>
</dbReference>
<feature type="transmembrane region" description="Helical" evidence="4">
    <location>
        <begin position="230"/>
        <end position="250"/>
    </location>
</feature>
<keyword evidence="2 4" id="KW-1133">Transmembrane helix</keyword>
<dbReference type="InterPro" id="IPR011701">
    <property type="entry name" value="MFS"/>
</dbReference>
<evidence type="ECO:0000256" key="4">
    <source>
        <dbReference type="SAM" id="Phobius"/>
    </source>
</evidence>
<feature type="transmembrane region" description="Helical" evidence="4">
    <location>
        <begin position="17"/>
        <end position="38"/>
    </location>
</feature>
<keyword evidence="6" id="KW-1185">Reference proteome</keyword>
<feature type="transmembrane region" description="Helical" evidence="4">
    <location>
        <begin position="343"/>
        <end position="363"/>
    </location>
</feature>
<feature type="transmembrane region" description="Helical" evidence="4">
    <location>
        <begin position="162"/>
        <end position="182"/>
    </location>
</feature>
<protein>
    <submittedName>
        <fullName evidence="5">MFS transporter</fullName>
    </submittedName>
</protein>
<feature type="transmembrane region" description="Helical" evidence="4">
    <location>
        <begin position="256"/>
        <end position="274"/>
    </location>
</feature>
<feature type="transmembrane region" description="Helical" evidence="4">
    <location>
        <begin position="369"/>
        <end position="391"/>
    </location>
</feature>
<dbReference type="EMBL" id="RYYU01000001">
    <property type="protein sequence ID" value="RUL58994.1"/>
    <property type="molecule type" value="Genomic_DNA"/>
</dbReference>
<dbReference type="PANTHER" id="PTHR23531">
    <property type="entry name" value="QUINOLENE RESISTANCE PROTEIN NORA"/>
    <property type="match status" value="1"/>
</dbReference>
<feature type="transmembrane region" description="Helical" evidence="4">
    <location>
        <begin position="305"/>
        <end position="331"/>
    </location>
</feature>
<reference evidence="5 6" key="1">
    <citation type="submission" date="2018-12" db="EMBL/GenBank/DDBJ databases">
        <title>Genome sequencing of Prevotella sp. KCOM 3155 (= JS262).</title>
        <authorList>
            <person name="Kook J.-K."/>
            <person name="Park S.-N."/>
            <person name="Lim Y.K."/>
        </authorList>
    </citation>
    <scope>NUCLEOTIDE SEQUENCE [LARGE SCALE GENOMIC DNA]</scope>
    <source>
        <strain evidence="5 6">KCOM 3155</strain>
    </source>
</reference>
<dbReference type="OrthoDB" id="1067151at2"/>
<dbReference type="RefSeq" id="WP_126678150.1">
    <property type="nucleotide sequence ID" value="NZ_RYYU01000001.1"/>
</dbReference>
<proteinExistence type="predicted"/>
<feature type="transmembrane region" description="Helical" evidence="4">
    <location>
        <begin position="281"/>
        <end position="299"/>
    </location>
</feature>
<dbReference type="PANTHER" id="PTHR23531:SF1">
    <property type="entry name" value="QUINOLENE RESISTANCE PROTEIN NORA"/>
    <property type="match status" value="1"/>
</dbReference>
<feature type="transmembrane region" description="Helical" evidence="4">
    <location>
        <begin position="50"/>
        <end position="71"/>
    </location>
</feature>
<accession>A0A3S0WJX7</accession>
<dbReference type="InterPro" id="IPR036259">
    <property type="entry name" value="MFS_trans_sf"/>
</dbReference>
<keyword evidence="1 4" id="KW-0812">Transmembrane</keyword>
<dbReference type="SUPFAM" id="SSF103473">
    <property type="entry name" value="MFS general substrate transporter"/>
    <property type="match status" value="1"/>
</dbReference>
<feature type="transmembrane region" description="Helical" evidence="4">
    <location>
        <begin position="83"/>
        <end position="102"/>
    </location>
</feature>
<dbReference type="GO" id="GO:0022857">
    <property type="term" value="F:transmembrane transporter activity"/>
    <property type="evidence" value="ECO:0007669"/>
    <property type="project" value="InterPro"/>
</dbReference>
<dbReference type="InterPro" id="IPR052714">
    <property type="entry name" value="MFS_Exporter"/>
</dbReference>
<keyword evidence="3 4" id="KW-0472">Membrane</keyword>
<evidence type="ECO:0000256" key="1">
    <source>
        <dbReference type="ARBA" id="ARBA00022692"/>
    </source>
</evidence>
<feature type="transmembrane region" description="Helical" evidence="4">
    <location>
        <begin position="114"/>
        <end position="134"/>
    </location>
</feature>
<name>A0A3S0WJX7_9BACT</name>
<dbReference type="Proteomes" id="UP000278983">
    <property type="component" value="Unassembled WGS sequence"/>
</dbReference>
<evidence type="ECO:0000313" key="5">
    <source>
        <dbReference type="EMBL" id="RUL58994.1"/>
    </source>
</evidence>